<dbReference type="InterPro" id="IPR058042">
    <property type="entry name" value="CAMSAP_N"/>
</dbReference>
<feature type="domain" description="Calponin-homology (CH)" evidence="8">
    <location>
        <begin position="189"/>
        <end position="303"/>
    </location>
</feature>
<comment type="caution">
    <text evidence="10">The sequence shown here is derived from an EMBL/GenBank/DDBJ whole genome shotgun (WGS) entry which is preliminary data.</text>
</comment>
<dbReference type="PANTHER" id="PTHR21595">
    <property type="entry name" value="PATRONIN"/>
    <property type="match status" value="1"/>
</dbReference>
<keyword evidence="5" id="KW-0206">Cytoskeleton</keyword>
<feature type="compositionally biased region" description="Polar residues" evidence="7">
    <location>
        <begin position="763"/>
        <end position="776"/>
    </location>
</feature>
<feature type="region of interest" description="Disordered" evidence="7">
    <location>
        <begin position="313"/>
        <end position="367"/>
    </location>
</feature>
<evidence type="ECO:0000256" key="1">
    <source>
        <dbReference type="ARBA" id="ARBA00004245"/>
    </source>
</evidence>
<evidence type="ECO:0000256" key="5">
    <source>
        <dbReference type="ARBA" id="ARBA00023212"/>
    </source>
</evidence>
<evidence type="ECO:0000256" key="6">
    <source>
        <dbReference type="PROSITE-ProRule" id="PRU00841"/>
    </source>
</evidence>
<keyword evidence="3 6" id="KW-0493">Microtubule</keyword>
<evidence type="ECO:0000256" key="3">
    <source>
        <dbReference type="ARBA" id="ARBA00022701"/>
    </source>
</evidence>
<feature type="compositionally biased region" description="Low complexity" evidence="7">
    <location>
        <begin position="1030"/>
        <end position="1048"/>
    </location>
</feature>
<feature type="region of interest" description="Disordered" evidence="7">
    <location>
        <begin position="663"/>
        <end position="1006"/>
    </location>
</feature>
<feature type="compositionally biased region" description="Low complexity" evidence="7">
    <location>
        <begin position="892"/>
        <end position="904"/>
    </location>
</feature>
<comment type="domain">
    <text evidence="6">The CKK domain binds microtubules.</text>
</comment>
<feature type="region of interest" description="Disordered" evidence="7">
    <location>
        <begin position="1021"/>
        <end position="1080"/>
    </location>
</feature>
<dbReference type="SUPFAM" id="SSF50346">
    <property type="entry name" value="PRC-barrel domain"/>
    <property type="match status" value="1"/>
</dbReference>
<evidence type="ECO:0000313" key="11">
    <source>
        <dbReference type="Proteomes" id="UP001623348"/>
    </source>
</evidence>
<feature type="region of interest" description="Disordered" evidence="7">
    <location>
        <begin position="477"/>
        <end position="574"/>
    </location>
</feature>
<evidence type="ECO:0000256" key="7">
    <source>
        <dbReference type="SAM" id="MobiDB-lite"/>
    </source>
</evidence>
<dbReference type="InterPro" id="IPR011033">
    <property type="entry name" value="PRC_barrel-like_sf"/>
</dbReference>
<evidence type="ECO:0000256" key="2">
    <source>
        <dbReference type="ARBA" id="ARBA00022490"/>
    </source>
</evidence>
<feature type="compositionally biased region" description="Pro residues" evidence="7">
    <location>
        <begin position="791"/>
        <end position="802"/>
    </location>
</feature>
<gene>
    <name evidence="10" type="ORF">GRJ2_002638900</name>
</gene>
<dbReference type="InterPro" id="IPR014797">
    <property type="entry name" value="CKK_CAMSAP"/>
</dbReference>
<comment type="similarity">
    <text evidence="6">Belongs to the CAMSAP1 family.</text>
</comment>
<feature type="compositionally biased region" description="Low complexity" evidence="7">
    <location>
        <begin position="1061"/>
        <end position="1072"/>
    </location>
</feature>
<comment type="subcellular location">
    <subcellularLocation>
        <location evidence="1">Cytoplasm</location>
        <location evidence="1">Cytoskeleton</location>
    </subcellularLocation>
</comment>
<dbReference type="InterPro" id="IPR038209">
    <property type="entry name" value="CKK_dom_sf"/>
</dbReference>
<dbReference type="InterPro" id="IPR032940">
    <property type="entry name" value="CAMSAP"/>
</dbReference>
<dbReference type="SMART" id="SM01051">
    <property type="entry name" value="CAMSAP_CKK"/>
    <property type="match status" value="1"/>
</dbReference>
<accession>A0ABC9XVL9</accession>
<dbReference type="Pfam" id="PF08683">
    <property type="entry name" value="CAMSAP_CKK"/>
    <property type="match status" value="1"/>
</dbReference>
<feature type="compositionally biased region" description="Pro residues" evidence="7">
    <location>
        <begin position="426"/>
        <end position="439"/>
    </location>
</feature>
<feature type="compositionally biased region" description="Acidic residues" evidence="7">
    <location>
        <begin position="848"/>
        <end position="862"/>
    </location>
</feature>
<protein>
    <submittedName>
        <fullName evidence="10">Calmodulin-regulated spectrin-associated protein 3</fullName>
    </submittedName>
</protein>
<dbReference type="InterPro" id="IPR031372">
    <property type="entry name" value="CAMSAP_CC1"/>
</dbReference>
<dbReference type="Pfam" id="PF11971">
    <property type="entry name" value="CAMSAP_CH"/>
    <property type="match status" value="1"/>
</dbReference>
<feature type="region of interest" description="Disordered" evidence="7">
    <location>
        <begin position="141"/>
        <end position="161"/>
    </location>
</feature>
<evidence type="ECO:0000256" key="4">
    <source>
        <dbReference type="ARBA" id="ARBA00023054"/>
    </source>
</evidence>
<feature type="compositionally biased region" description="Low complexity" evidence="7">
    <location>
        <begin position="663"/>
        <end position="675"/>
    </location>
</feature>
<feature type="region of interest" description="Disordered" evidence="7">
    <location>
        <begin position="603"/>
        <end position="643"/>
    </location>
</feature>
<dbReference type="InterPro" id="IPR022613">
    <property type="entry name" value="CH_CAMSAP_2"/>
</dbReference>
<dbReference type="Proteomes" id="UP001623348">
    <property type="component" value="Unassembled WGS sequence"/>
</dbReference>
<dbReference type="AlphaFoldDB" id="A0ABC9XVL9"/>
<feature type="region of interest" description="Disordered" evidence="7">
    <location>
        <begin position="1194"/>
        <end position="1214"/>
    </location>
</feature>
<feature type="compositionally biased region" description="Pro residues" evidence="7">
    <location>
        <begin position="697"/>
        <end position="712"/>
    </location>
</feature>
<feature type="region of interest" description="Disordered" evidence="7">
    <location>
        <begin position="416"/>
        <end position="455"/>
    </location>
</feature>
<evidence type="ECO:0000259" key="8">
    <source>
        <dbReference type="PROSITE" id="PS50021"/>
    </source>
</evidence>
<evidence type="ECO:0000259" key="9">
    <source>
        <dbReference type="PROSITE" id="PS51508"/>
    </source>
</evidence>
<sequence>MRRGFLVPEIRPLDQYDGARARSAASLAWAIATGYGGAGNVPEELRDPFYTDQYEQEHIKPPVTRLLVASDIYCRAWRHALGPPDPPAAPPADNGALLALLTRRGLPPTFQDAPVREADLQHRPIKMKILCWLDTVNRKLQESTEREGTPRATAPPDGPAAPPACGHKCPTRWYWKLVPHAIAFCLKESGNKPPVIRYRKDKVPPRQSPCFPPVLGMKDLASGGAIAATIHYYCPQALRLEEVCLKEPMSVADSLHNLGLVRDFSCRHLGTRCPLALEDLLYMPPSLRLNVGAFLAELFLCFEVLRPPFVRPRDLGGPPEPPAAGDAPTPKSSSPGFNFRHPLLPGGQTPPSLRGTPGTLHHSPSLPHVEGGFGKAWSKKPLSHPLSQAVSFSIPFGLDSDVDIVMGNPVGAALARSASTDSLAPPRRPPPPRLPPNSPPISSLPNGLPPETPGQELPTIEEALQIIHSSERLLPEGAPDAFYLHSPDPPVGIGDPPAPPNLHQPPISTADPPVPPGRTMTSFAERKKKLEEAAGVGGGGSGSTPASSGGSPQILGAHPESGEGLSAEMSQLGARLEEKRRAIEAQKKRIEAIFAKHRQRLGKSAFLQLKRGGEDEEEEEEGENSGVKKQVTFAPPDPPGHYEAAVAKLSTALSTLQLDMQRLSQQQQRLLQDQRPTAGQAWVIPVPKGGGRGTATPPAPPPPPPPKTPASPSPSRKAGVPPQRKPPRSPRRARPAELKLPTLTRVLTPPHDVDTLPHLRKFSPSQVPVQTRSSIHFSEEEEEDEEERGPLPGPPLPDSPEPPEMEARGNLRPAGTTRVSGDGTSDVSSPGERRASLIEVPLDSLRAEEEEEEEEEEGEGDSLEGSPTEGGAGTETRASLGFFFKAAGPAEAAMAQRRATLLQRQQRRSEQARQRRHWLEGKARVLPEPPRPPEEEGCRRGDFTRQEYERRQQLKLMEELEKVLRPPRGPPRGTPRAPRGPRAPRPRCCDDSALARSPPKGLLGARLSKVYSQSTLSLSTVAADPGGTHPSGRAPSRAASPSGPMSPGRVPPGREREWENESSASSPASVPEYTGPRLYKEPSAKSNKHIIHNALAHCCLAGRVNEPQKNRVLEEVEKSKANHFLILFREGSCQFRALYTLGGDPPELSRLAGAGPRTVPLPMVKGIFKYNSDRKRFTQIPAKTMSMSVDAFTIQGPLGQPRRPGTPKKPGTPK</sequence>
<name>A0ABC9XVL9_GRUJA</name>
<keyword evidence="11" id="KW-1185">Reference proteome</keyword>
<evidence type="ECO:0000313" key="10">
    <source>
        <dbReference type="EMBL" id="GAB0201733.1"/>
    </source>
</evidence>
<proteinExistence type="inferred from homology"/>
<dbReference type="PANTHER" id="PTHR21595:SF2">
    <property type="entry name" value="CALMODULIN-REGULATED SPECTRIN-ASSOCIATED PROTEIN 3"/>
    <property type="match status" value="1"/>
</dbReference>
<feature type="compositionally biased region" description="Acidic residues" evidence="7">
    <location>
        <begin position="614"/>
        <end position="623"/>
    </location>
</feature>
<feature type="compositionally biased region" description="Polar residues" evidence="7">
    <location>
        <begin position="817"/>
        <end position="828"/>
    </location>
</feature>
<dbReference type="GO" id="GO:0005874">
    <property type="term" value="C:microtubule"/>
    <property type="evidence" value="ECO:0007669"/>
    <property type="project" value="UniProtKB-UniRule"/>
</dbReference>
<dbReference type="Pfam" id="PF25532">
    <property type="entry name" value="CH_CAMSAP2_N"/>
    <property type="match status" value="1"/>
</dbReference>
<feature type="domain" description="CKK" evidence="9">
    <location>
        <begin position="1075"/>
        <end position="1209"/>
    </location>
</feature>
<dbReference type="Pfam" id="PF17095">
    <property type="entry name" value="CAMSAP_CC1"/>
    <property type="match status" value="1"/>
</dbReference>
<feature type="compositionally biased region" description="Basic and acidic residues" evidence="7">
    <location>
        <begin position="907"/>
        <end position="964"/>
    </location>
</feature>
<dbReference type="PROSITE" id="PS51508">
    <property type="entry name" value="CKK"/>
    <property type="match status" value="1"/>
</dbReference>
<feature type="compositionally biased region" description="Low complexity" evidence="7">
    <location>
        <begin position="713"/>
        <end position="722"/>
    </location>
</feature>
<keyword evidence="2" id="KW-0963">Cytoplasm</keyword>
<keyword evidence="4" id="KW-0175">Coiled coil</keyword>
<reference evidence="10 11" key="1">
    <citation type="submission" date="2024-06" db="EMBL/GenBank/DDBJ databases">
        <title>The draft genome of Grus japonensis, version 3.</title>
        <authorList>
            <person name="Nabeshima K."/>
            <person name="Suzuki S."/>
            <person name="Onuma M."/>
        </authorList>
    </citation>
    <scope>NUCLEOTIDE SEQUENCE [LARGE SCALE GENOMIC DNA]</scope>
    <source>
        <strain evidence="10 11">451A</strain>
    </source>
</reference>
<dbReference type="PROSITE" id="PS50021">
    <property type="entry name" value="CH"/>
    <property type="match status" value="1"/>
</dbReference>
<dbReference type="EMBL" id="BAAFJT010000033">
    <property type="protein sequence ID" value="GAB0201733.1"/>
    <property type="molecule type" value="Genomic_DNA"/>
</dbReference>
<organism evidence="10 11">
    <name type="scientific">Grus japonensis</name>
    <name type="common">Japanese crane</name>
    <name type="synonym">Red-crowned crane</name>
    <dbReference type="NCBI Taxonomy" id="30415"/>
    <lineage>
        <taxon>Eukaryota</taxon>
        <taxon>Metazoa</taxon>
        <taxon>Chordata</taxon>
        <taxon>Craniata</taxon>
        <taxon>Vertebrata</taxon>
        <taxon>Euteleostomi</taxon>
        <taxon>Archelosauria</taxon>
        <taxon>Archosauria</taxon>
        <taxon>Dinosauria</taxon>
        <taxon>Saurischia</taxon>
        <taxon>Theropoda</taxon>
        <taxon>Coelurosauria</taxon>
        <taxon>Aves</taxon>
        <taxon>Neognathae</taxon>
        <taxon>Neoaves</taxon>
        <taxon>Gruiformes</taxon>
        <taxon>Gruidae</taxon>
        <taxon>Grus</taxon>
    </lineage>
</organism>
<dbReference type="InterPro" id="IPR001715">
    <property type="entry name" value="CH_dom"/>
</dbReference>
<dbReference type="Gene3D" id="3.10.20.360">
    <property type="entry name" value="CKK domain"/>
    <property type="match status" value="1"/>
</dbReference>